<comment type="similarity">
    <text evidence="3 8">Belongs to the aldose epimerase family.</text>
</comment>
<feature type="binding site" evidence="11">
    <location>
        <begin position="85"/>
        <end position="86"/>
    </location>
    <ligand>
        <name>beta-D-galactose</name>
        <dbReference type="ChEBI" id="CHEBI:27667"/>
    </ligand>
</feature>
<protein>
    <recommendedName>
        <fullName evidence="5 8">Aldose 1-epimerase</fullName>
        <ecNumber evidence="4 8">5.1.3.3</ecNumber>
    </recommendedName>
</protein>
<dbReference type="EMBL" id="QFYR01000001">
    <property type="protein sequence ID" value="RAK58215.1"/>
    <property type="molecule type" value="Genomic_DNA"/>
</dbReference>
<dbReference type="GO" id="GO:0004034">
    <property type="term" value="F:aldose 1-epimerase activity"/>
    <property type="evidence" value="ECO:0007669"/>
    <property type="project" value="UniProtKB-EC"/>
</dbReference>
<dbReference type="UniPathway" id="UPA00242"/>
<dbReference type="InterPro" id="IPR014718">
    <property type="entry name" value="GH-type_carb-bd"/>
</dbReference>
<feature type="active site" description="Proton donor" evidence="9">
    <location>
        <position position="185"/>
    </location>
</feature>
<reference evidence="13" key="1">
    <citation type="submission" date="2018-05" db="EMBL/GenBank/DDBJ databases">
        <authorList>
            <person name="Li X."/>
        </authorList>
    </citation>
    <scope>NUCLEOTIDE SEQUENCE [LARGE SCALE GENOMIC DNA]</scope>
    <source>
        <strain evidence="13">YIM 73061</strain>
    </source>
</reference>
<dbReference type="GO" id="GO:0030246">
    <property type="term" value="F:carbohydrate binding"/>
    <property type="evidence" value="ECO:0007669"/>
    <property type="project" value="InterPro"/>
</dbReference>
<dbReference type="Proteomes" id="UP000249725">
    <property type="component" value="Unassembled WGS sequence"/>
</dbReference>
<dbReference type="GO" id="GO:0033499">
    <property type="term" value="P:galactose catabolic process via UDP-galactose, Leloir pathway"/>
    <property type="evidence" value="ECO:0007669"/>
    <property type="project" value="TreeGrafter"/>
</dbReference>
<gene>
    <name evidence="12" type="ORF">DJ018_03975</name>
</gene>
<dbReference type="InterPro" id="IPR008183">
    <property type="entry name" value="Aldose_1/G6P_1-epimerase"/>
</dbReference>
<dbReference type="PANTHER" id="PTHR10091:SF0">
    <property type="entry name" value="GALACTOSE MUTAROTASE"/>
    <property type="match status" value="1"/>
</dbReference>
<evidence type="ECO:0000256" key="3">
    <source>
        <dbReference type="ARBA" id="ARBA00006206"/>
    </source>
</evidence>
<evidence type="ECO:0000256" key="4">
    <source>
        <dbReference type="ARBA" id="ARBA00013185"/>
    </source>
</evidence>
<keyword evidence="6 8" id="KW-0413">Isomerase</keyword>
<evidence type="ECO:0000256" key="5">
    <source>
        <dbReference type="ARBA" id="ARBA00014165"/>
    </source>
</evidence>
<comment type="caution">
    <text evidence="12">The sequence shown here is derived from an EMBL/GenBank/DDBJ whole genome shotgun (WGS) entry which is preliminary data.</text>
</comment>
<feature type="binding site" evidence="11">
    <location>
        <begin position="185"/>
        <end position="187"/>
    </location>
    <ligand>
        <name>beta-D-galactose</name>
        <dbReference type="ChEBI" id="CHEBI:27667"/>
    </ligand>
</feature>
<dbReference type="EC" id="5.1.3.3" evidence="4 8"/>
<evidence type="ECO:0000256" key="6">
    <source>
        <dbReference type="ARBA" id="ARBA00023235"/>
    </source>
</evidence>
<evidence type="ECO:0000256" key="11">
    <source>
        <dbReference type="PIRSR" id="PIRSR005096-3"/>
    </source>
</evidence>
<dbReference type="PROSITE" id="PS00545">
    <property type="entry name" value="ALDOSE_1_EPIMERASE"/>
    <property type="match status" value="1"/>
</dbReference>
<evidence type="ECO:0000256" key="2">
    <source>
        <dbReference type="ARBA" id="ARBA00005028"/>
    </source>
</evidence>
<dbReference type="NCBIfam" id="NF008277">
    <property type="entry name" value="PRK11055.1"/>
    <property type="match status" value="1"/>
</dbReference>
<dbReference type="Gene3D" id="2.70.98.10">
    <property type="match status" value="1"/>
</dbReference>
<evidence type="ECO:0000313" key="13">
    <source>
        <dbReference type="Proteomes" id="UP000249725"/>
    </source>
</evidence>
<dbReference type="PIRSF" id="PIRSF005096">
    <property type="entry name" value="GALM"/>
    <property type="match status" value="1"/>
</dbReference>
<keyword evidence="13" id="KW-1185">Reference proteome</keyword>
<evidence type="ECO:0000256" key="1">
    <source>
        <dbReference type="ARBA" id="ARBA00001614"/>
    </source>
</evidence>
<dbReference type="InterPro" id="IPR018052">
    <property type="entry name" value="Ald1_epimerase_CS"/>
</dbReference>
<organism evidence="12 13">
    <name type="scientific">Phenylobacterium deserti</name>
    <dbReference type="NCBI Taxonomy" id="1914756"/>
    <lineage>
        <taxon>Bacteria</taxon>
        <taxon>Pseudomonadati</taxon>
        <taxon>Pseudomonadota</taxon>
        <taxon>Alphaproteobacteria</taxon>
        <taxon>Caulobacterales</taxon>
        <taxon>Caulobacteraceae</taxon>
        <taxon>Phenylobacterium</taxon>
    </lineage>
</organism>
<keyword evidence="7 8" id="KW-0119">Carbohydrate metabolism</keyword>
<feature type="active site" description="Proton acceptor" evidence="9">
    <location>
        <position position="315"/>
    </location>
</feature>
<comment type="pathway">
    <text evidence="2 8">Carbohydrate metabolism; hexose metabolism.</text>
</comment>
<dbReference type="InterPro" id="IPR011013">
    <property type="entry name" value="Gal_mutarotase_sf_dom"/>
</dbReference>
<evidence type="ECO:0000256" key="9">
    <source>
        <dbReference type="PIRSR" id="PIRSR005096-1"/>
    </source>
</evidence>
<dbReference type="GO" id="GO:0005737">
    <property type="term" value="C:cytoplasm"/>
    <property type="evidence" value="ECO:0007669"/>
    <property type="project" value="TreeGrafter"/>
</dbReference>
<evidence type="ECO:0000313" key="12">
    <source>
        <dbReference type="EMBL" id="RAK58215.1"/>
    </source>
</evidence>
<evidence type="ECO:0000256" key="7">
    <source>
        <dbReference type="ARBA" id="ARBA00023277"/>
    </source>
</evidence>
<accession>A0A328AVG9</accession>
<comment type="catalytic activity">
    <reaction evidence="1 8">
        <text>alpha-D-glucose = beta-D-glucose</text>
        <dbReference type="Rhea" id="RHEA:10264"/>
        <dbReference type="ChEBI" id="CHEBI:15903"/>
        <dbReference type="ChEBI" id="CHEBI:17925"/>
        <dbReference type="EC" id="5.1.3.3"/>
    </reaction>
</comment>
<dbReference type="InterPro" id="IPR047215">
    <property type="entry name" value="Galactose_mutarotase-like"/>
</dbReference>
<evidence type="ECO:0000256" key="10">
    <source>
        <dbReference type="PIRSR" id="PIRSR005096-2"/>
    </source>
</evidence>
<dbReference type="Pfam" id="PF01263">
    <property type="entry name" value="Aldose_epim"/>
    <property type="match status" value="1"/>
</dbReference>
<proteinExistence type="inferred from homology"/>
<dbReference type="InterPro" id="IPR015443">
    <property type="entry name" value="Aldose_1-epimerase"/>
</dbReference>
<dbReference type="SUPFAM" id="SSF74650">
    <property type="entry name" value="Galactose mutarotase-like"/>
    <property type="match status" value="1"/>
</dbReference>
<dbReference type="PANTHER" id="PTHR10091">
    <property type="entry name" value="ALDOSE-1-EPIMERASE"/>
    <property type="match status" value="1"/>
</dbReference>
<feature type="binding site" evidence="10">
    <location>
        <position position="251"/>
    </location>
    <ligand>
        <name>beta-D-galactose</name>
        <dbReference type="ChEBI" id="CHEBI:27667"/>
    </ligand>
</feature>
<sequence>MGAAKAGVTSRPWGKLPDGRTVTLYTLTNRNGLVVRIMDLGGVIVGVDAPDRAGKLGDVVLGFDRLEPYLTDSPGFGAVMGRYANRIAGARFRLDGRSYQLIPNAGEHNLHGGPQGWDKLLWRARPLDGAAGPGLELSLQSPDGDQGFPGTVEVVWTYWLTHDNRLTMEARATTDAPTVINMTNHAYFNLSADGSSTILDHELQVDAASYTPKDRTGIPTGEIASVEGTPFDFRTAKPIGRDIGSAPGGYDHNLIVDPHAQGELRRVARARDPKSGRTLEVWSDQPGVQFYSAHWLKIAGKGGAFYGPEHGFCLEPQHYPDSPNKPQFPTTVLRPGQTFRWRGEFRFGVA</sequence>
<dbReference type="AlphaFoldDB" id="A0A328AVG9"/>
<dbReference type="CDD" id="cd09019">
    <property type="entry name" value="galactose_mutarotase_like"/>
    <property type="match status" value="1"/>
</dbReference>
<name>A0A328AVG9_9CAUL</name>
<dbReference type="GO" id="GO:0006006">
    <property type="term" value="P:glucose metabolic process"/>
    <property type="evidence" value="ECO:0007669"/>
    <property type="project" value="TreeGrafter"/>
</dbReference>
<dbReference type="OrthoDB" id="9779408at2"/>
<evidence type="ECO:0000256" key="8">
    <source>
        <dbReference type="PIRNR" id="PIRNR005096"/>
    </source>
</evidence>